<evidence type="ECO:0000313" key="5">
    <source>
        <dbReference type="Proteomes" id="UP000515150"/>
    </source>
</evidence>
<organism evidence="5 6">
    <name type="scientific">Betta splendens</name>
    <name type="common">Siamese fighting fish</name>
    <dbReference type="NCBI Taxonomy" id="158456"/>
    <lineage>
        <taxon>Eukaryota</taxon>
        <taxon>Metazoa</taxon>
        <taxon>Chordata</taxon>
        <taxon>Craniata</taxon>
        <taxon>Vertebrata</taxon>
        <taxon>Euteleostomi</taxon>
        <taxon>Actinopterygii</taxon>
        <taxon>Neopterygii</taxon>
        <taxon>Teleostei</taxon>
        <taxon>Neoteleostei</taxon>
        <taxon>Acanthomorphata</taxon>
        <taxon>Anabantaria</taxon>
        <taxon>Anabantiformes</taxon>
        <taxon>Anabantoidei</taxon>
        <taxon>Osphronemidae</taxon>
        <taxon>Betta</taxon>
    </lineage>
</organism>
<feature type="domain" description="FISNA" evidence="4">
    <location>
        <begin position="182"/>
        <end position="254"/>
    </location>
</feature>
<dbReference type="PANTHER" id="PTHR24106">
    <property type="entry name" value="NACHT, LRR AND CARD DOMAINS-CONTAINING"/>
    <property type="match status" value="1"/>
</dbReference>
<evidence type="ECO:0000259" key="4">
    <source>
        <dbReference type="SMART" id="SM01288"/>
    </source>
</evidence>
<feature type="compositionally biased region" description="Basic and acidic residues" evidence="3">
    <location>
        <begin position="1"/>
        <end position="12"/>
    </location>
</feature>
<dbReference type="FunFam" id="3.40.50.300:FF:001524">
    <property type="entry name" value="Si:dkey-126g1.7"/>
    <property type="match status" value="1"/>
</dbReference>
<dbReference type="RefSeq" id="XP_055361822.1">
    <property type="nucleotide sequence ID" value="XM_055505847.1"/>
</dbReference>
<dbReference type="RefSeq" id="XP_055361820.1">
    <property type="nucleotide sequence ID" value="XM_055505845.1"/>
</dbReference>
<dbReference type="Gene3D" id="3.40.50.300">
    <property type="entry name" value="P-loop containing nucleotide triphosphate hydrolases"/>
    <property type="match status" value="1"/>
</dbReference>
<gene>
    <name evidence="6 7" type="primary">LOC129602939</name>
</gene>
<proteinExistence type="predicted"/>
<name>A0A9W2XJL7_BETSP</name>
<dbReference type="KEGG" id="bspl:129602939"/>
<evidence type="ECO:0000256" key="1">
    <source>
        <dbReference type="ARBA" id="ARBA00022614"/>
    </source>
</evidence>
<evidence type="ECO:0000256" key="2">
    <source>
        <dbReference type="ARBA" id="ARBA00022737"/>
    </source>
</evidence>
<keyword evidence="1" id="KW-0433">Leucine-rich repeat</keyword>
<dbReference type="OrthoDB" id="8951038at2759"/>
<dbReference type="InterPro" id="IPR029495">
    <property type="entry name" value="NACHT-assoc"/>
</dbReference>
<keyword evidence="2" id="KW-0677">Repeat</keyword>
<dbReference type="AlphaFoldDB" id="A0A9W2XJL7"/>
<accession>A0A9W2XJL7</accession>
<feature type="region of interest" description="Disordered" evidence="3">
    <location>
        <begin position="1"/>
        <end position="61"/>
    </location>
</feature>
<dbReference type="Proteomes" id="UP000515150">
    <property type="component" value="Chromosome 2"/>
</dbReference>
<dbReference type="InterPro" id="IPR007111">
    <property type="entry name" value="NACHT_NTPase"/>
</dbReference>
<dbReference type="SMART" id="SM01288">
    <property type="entry name" value="FISNA"/>
    <property type="match status" value="1"/>
</dbReference>
<keyword evidence="5" id="KW-1185">Reference proteome</keyword>
<evidence type="ECO:0000313" key="7">
    <source>
        <dbReference type="RefSeq" id="XP_055361822.1"/>
    </source>
</evidence>
<dbReference type="InterPro" id="IPR051261">
    <property type="entry name" value="NLR"/>
</dbReference>
<dbReference type="InterPro" id="IPR027417">
    <property type="entry name" value="P-loop_NTPase"/>
</dbReference>
<dbReference type="Pfam" id="PF14484">
    <property type="entry name" value="FISNA"/>
    <property type="match status" value="1"/>
</dbReference>
<evidence type="ECO:0000256" key="3">
    <source>
        <dbReference type="SAM" id="MobiDB-lite"/>
    </source>
</evidence>
<sequence length="372" mass="42535">MNQFKDREEGDAPSKPSLCGDKESQNKTQRSHQRKESAEPEPGPEPSCVSSKSDESKELGTVFKEQPASEVDLQSSEVPSYQSVQQRQTHLDSIFMLLEENIVTFVKDELKKIQKVLSSDYTECLESQREYEKELDGEDEEQRRSSRDAFLKITLNFLRRMKQEELADCLQSKFSAPICQLQLKSNLKQKFQCVFEGIPKAGNPTPLNQIYTELYITEAGPGEVNNEHEVRHIETASRKPVRPETSIRPKDIFKSSAGRDRAIRTVMTKGVAGIGKTVLTQKFTLDWAEDKANQDIHFTFPFTFRELNGLKEEFNLVELVHHFFTETKAAGICRFDQFQVVFILDSLDQCRLSLDFDKTKILTDVTESTSVD</sequence>
<evidence type="ECO:0000313" key="6">
    <source>
        <dbReference type="RefSeq" id="XP_055361820.1"/>
    </source>
</evidence>
<dbReference type="Pfam" id="PF05729">
    <property type="entry name" value="NACHT"/>
    <property type="match status" value="1"/>
</dbReference>
<reference evidence="6 7" key="1">
    <citation type="submission" date="2025-04" db="UniProtKB">
        <authorList>
            <consortium name="RefSeq"/>
        </authorList>
    </citation>
    <scope>IDENTIFICATION</scope>
</reference>
<dbReference type="GeneID" id="129602939"/>
<protein>
    <submittedName>
        <fullName evidence="6 7">NACHT, LRR and PYD domains-containing protein 12-like isoform X1</fullName>
    </submittedName>
</protein>